<keyword evidence="2" id="KW-1185">Reference proteome</keyword>
<dbReference type="InterPro" id="IPR005268">
    <property type="entry name" value="CHP00725"/>
</dbReference>
<accession>A0A7X0KTY4</accession>
<dbReference type="PANTHER" id="PTHR43393:SF3">
    <property type="entry name" value="LYSINE DECARBOXYLASE-LIKE PROTEIN"/>
    <property type="match status" value="1"/>
</dbReference>
<dbReference type="GO" id="GO:0005829">
    <property type="term" value="C:cytosol"/>
    <property type="evidence" value="ECO:0007669"/>
    <property type="project" value="TreeGrafter"/>
</dbReference>
<dbReference type="NCBIfam" id="TIGR00725">
    <property type="entry name" value="TIGR00725 family protein"/>
    <property type="match status" value="1"/>
</dbReference>
<dbReference type="AlphaFoldDB" id="A0A7X0KTY4"/>
<comment type="caution">
    <text evidence="1">The sequence shown here is derived from an EMBL/GenBank/DDBJ whole genome shotgun (WGS) entry which is preliminary data.</text>
</comment>
<gene>
    <name evidence="1" type="ORF">HD594_000856</name>
</gene>
<reference evidence="1 2" key="1">
    <citation type="submission" date="2020-08" db="EMBL/GenBank/DDBJ databases">
        <title>Sequencing the genomes of 1000 actinobacteria strains.</title>
        <authorList>
            <person name="Klenk H.-P."/>
        </authorList>
    </citation>
    <scope>NUCLEOTIDE SEQUENCE [LARGE SCALE GENOMIC DNA]</scope>
    <source>
        <strain evidence="1 2">DSM 12511</strain>
    </source>
</reference>
<dbReference type="InterPro" id="IPR041164">
    <property type="entry name" value="LDcluster4"/>
</dbReference>
<name>A0A7X0KTY4_9MICO</name>
<dbReference type="RefSeq" id="WP_184749784.1">
    <property type="nucleotide sequence ID" value="NZ_BAAAJR010000003.1"/>
</dbReference>
<dbReference type="InterPro" id="IPR052341">
    <property type="entry name" value="LOG_family_nucleotidases"/>
</dbReference>
<sequence>MIKIGVIGRSWREGEYLPAHVLEAAERVGRGVAASGAALVSGGTGGVMEAACKGAFEAGGLTIGFLPYADPAKANPYVSLVFPTGMGTMRNVLTARCCDAIVMVGGGVGTLNEVTIAYDSGVPVVVVEGTTGWADRLRDAVTDGEWLDDRKVTPLSFVSDPDDAVAIAMERAREPRAGSRLGAFTGWAGQ</sequence>
<dbReference type="Proteomes" id="UP000537775">
    <property type="component" value="Unassembled WGS sequence"/>
</dbReference>
<evidence type="ECO:0000313" key="1">
    <source>
        <dbReference type="EMBL" id="MBB6390543.1"/>
    </source>
</evidence>
<organism evidence="1 2">
    <name type="scientific">Microbacterium thalassium</name>
    <dbReference type="NCBI Taxonomy" id="362649"/>
    <lineage>
        <taxon>Bacteria</taxon>
        <taxon>Bacillati</taxon>
        <taxon>Actinomycetota</taxon>
        <taxon>Actinomycetes</taxon>
        <taxon>Micrococcales</taxon>
        <taxon>Microbacteriaceae</taxon>
        <taxon>Microbacterium</taxon>
    </lineage>
</organism>
<dbReference type="PANTHER" id="PTHR43393">
    <property type="entry name" value="CYTOKININ RIBOSIDE 5'-MONOPHOSPHATE PHOSPHORIBOHYDROLASE"/>
    <property type="match status" value="1"/>
</dbReference>
<evidence type="ECO:0000313" key="2">
    <source>
        <dbReference type="Proteomes" id="UP000537775"/>
    </source>
</evidence>
<proteinExistence type="predicted"/>
<dbReference type="Pfam" id="PF18306">
    <property type="entry name" value="LDcluster4"/>
    <property type="match status" value="1"/>
</dbReference>
<dbReference type="SUPFAM" id="SSF102405">
    <property type="entry name" value="MCP/YpsA-like"/>
    <property type="match status" value="1"/>
</dbReference>
<protein>
    <submittedName>
        <fullName evidence="1">Uncharacterized protein (TIGR00725 family)</fullName>
    </submittedName>
</protein>
<dbReference type="Gene3D" id="3.40.50.450">
    <property type="match status" value="1"/>
</dbReference>
<dbReference type="EMBL" id="JACHML010000001">
    <property type="protein sequence ID" value="MBB6390543.1"/>
    <property type="molecule type" value="Genomic_DNA"/>
</dbReference>